<keyword evidence="3" id="KW-0288">FMN</keyword>
<evidence type="ECO:0000256" key="6">
    <source>
        <dbReference type="SAM" id="MobiDB-lite"/>
    </source>
</evidence>
<evidence type="ECO:0000256" key="2">
    <source>
        <dbReference type="ARBA" id="ARBA00022630"/>
    </source>
</evidence>
<dbReference type="GO" id="GO:0003959">
    <property type="term" value="F:NADPH dehydrogenase activity"/>
    <property type="evidence" value="ECO:0007669"/>
    <property type="project" value="InterPro"/>
</dbReference>
<dbReference type="InterPro" id="IPR001155">
    <property type="entry name" value="OxRdtase_FMN_N"/>
</dbReference>
<dbReference type="EMBL" id="JACPUR010000030">
    <property type="protein sequence ID" value="MBI3128496.1"/>
    <property type="molecule type" value="Genomic_DNA"/>
</dbReference>
<feature type="domain" description="NADH:flavin oxidoreductase/NADH oxidase N-terminal" evidence="7">
    <location>
        <begin position="6"/>
        <end position="324"/>
    </location>
</feature>
<dbReference type="AlphaFoldDB" id="A0A932I367"/>
<dbReference type="PANTHER" id="PTHR43303">
    <property type="entry name" value="NADPH DEHYDROGENASE C23G7.10C-RELATED"/>
    <property type="match status" value="1"/>
</dbReference>
<dbReference type="InterPro" id="IPR013785">
    <property type="entry name" value="Aldolase_TIM"/>
</dbReference>
<accession>A0A932I367</accession>
<comment type="cofactor">
    <cofactor evidence="1">
        <name>FMN</name>
        <dbReference type="ChEBI" id="CHEBI:58210"/>
    </cofactor>
</comment>
<dbReference type="InterPro" id="IPR044152">
    <property type="entry name" value="YqjM-like"/>
</dbReference>
<evidence type="ECO:0000259" key="7">
    <source>
        <dbReference type="Pfam" id="PF00724"/>
    </source>
</evidence>
<dbReference type="CDD" id="cd02803">
    <property type="entry name" value="OYE_like_FMN_family"/>
    <property type="match status" value="1"/>
</dbReference>
<organism evidence="8 9">
    <name type="scientific">Tectimicrobiota bacterium</name>
    <dbReference type="NCBI Taxonomy" id="2528274"/>
    <lineage>
        <taxon>Bacteria</taxon>
        <taxon>Pseudomonadati</taxon>
        <taxon>Nitrospinota/Tectimicrobiota group</taxon>
        <taxon>Candidatus Tectimicrobiota</taxon>
    </lineage>
</organism>
<dbReference type="PANTHER" id="PTHR43303:SF4">
    <property type="entry name" value="NADPH DEHYDROGENASE C23G7.10C-RELATED"/>
    <property type="match status" value="1"/>
</dbReference>
<dbReference type="Gene3D" id="3.20.20.70">
    <property type="entry name" value="Aldolase class I"/>
    <property type="match status" value="1"/>
</dbReference>
<dbReference type="GO" id="GO:0050661">
    <property type="term" value="F:NADP binding"/>
    <property type="evidence" value="ECO:0007669"/>
    <property type="project" value="InterPro"/>
</dbReference>
<keyword evidence="5" id="KW-0560">Oxidoreductase</keyword>
<evidence type="ECO:0000256" key="5">
    <source>
        <dbReference type="ARBA" id="ARBA00023002"/>
    </source>
</evidence>
<dbReference type="Pfam" id="PF00724">
    <property type="entry name" value="Oxidored_FMN"/>
    <property type="match status" value="1"/>
</dbReference>
<evidence type="ECO:0000313" key="9">
    <source>
        <dbReference type="Proteomes" id="UP000782312"/>
    </source>
</evidence>
<evidence type="ECO:0000256" key="1">
    <source>
        <dbReference type="ARBA" id="ARBA00001917"/>
    </source>
</evidence>
<dbReference type="SUPFAM" id="SSF51395">
    <property type="entry name" value="FMN-linked oxidoreductases"/>
    <property type="match status" value="1"/>
</dbReference>
<sequence length="397" mass="42567">MARFTDPIEVRGLRLKHRILMSAMTTSRAEEDGSPSAWSRAHYAERARGGAAVCFSEAAFVNREGKGFPNQLGAHSDAIVPGLRRLGEEVGAAGAPFALQLFHAGRTALSAITGTPIVGPSPIPHPTEEEVPRELSAREVKETARAFGEAARRAREAGLRMLEIHGATWYLCQQFFSPASNQRTDEYGGSLPNRMRFPLEVAEAVRRGAGGEMVVSYRLGLLEPWEGGFTAEDTLALAPALLEAGVDILHCSRNARVGVPVKPEFYNPAFARLRKAVRAPLAANGAAFGTDRLQAYMEMGADFVAVARGMLTDPHYAAKAVSGRGGEILRCIECKPCIYMRDSRCPDEAYPGGLPESMKGILGIAAGMKAGGYAPTAKKRARVDDPVEKQGEGSSVS</sequence>
<name>A0A932I367_UNCTE</name>
<dbReference type="GO" id="GO:0010181">
    <property type="term" value="F:FMN binding"/>
    <property type="evidence" value="ECO:0007669"/>
    <property type="project" value="InterPro"/>
</dbReference>
<reference evidence="8" key="1">
    <citation type="submission" date="2020-07" db="EMBL/GenBank/DDBJ databases">
        <title>Huge and variable diversity of episymbiotic CPR bacteria and DPANN archaea in groundwater ecosystems.</title>
        <authorList>
            <person name="He C.Y."/>
            <person name="Keren R."/>
            <person name="Whittaker M."/>
            <person name="Farag I.F."/>
            <person name="Doudna J."/>
            <person name="Cate J.H.D."/>
            <person name="Banfield J.F."/>
        </authorList>
    </citation>
    <scope>NUCLEOTIDE SEQUENCE</scope>
    <source>
        <strain evidence="8">NC_groundwater_763_Ag_S-0.2um_68_21</strain>
    </source>
</reference>
<keyword evidence="2" id="KW-0285">Flavoprotein</keyword>
<keyword evidence="4" id="KW-0521">NADP</keyword>
<feature type="region of interest" description="Disordered" evidence="6">
    <location>
        <begin position="373"/>
        <end position="397"/>
    </location>
</feature>
<evidence type="ECO:0000256" key="4">
    <source>
        <dbReference type="ARBA" id="ARBA00022857"/>
    </source>
</evidence>
<evidence type="ECO:0000256" key="3">
    <source>
        <dbReference type="ARBA" id="ARBA00022643"/>
    </source>
</evidence>
<dbReference type="Proteomes" id="UP000782312">
    <property type="component" value="Unassembled WGS sequence"/>
</dbReference>
<comment type="caution">
    <text evidence="8">The sequence shown here is derived from an EMBL/GenBank/DDBJ whole genome shotgun (WGS) entry which is preliminary data.</text>
</comment>
<gene>
    <name evidence="8" type="ORF">HYZ11_12895</name>
</gene>
<feature type="compositionally biased region" description="Basic and acidic residues" evidence="6">
    <location>
        <begin position="382"/>
        <end position="391"/>
    </location>
</feature>
<proteinExistence type="predicted"/>
<evidence type="ECO:0000313" key="8">
    <source>
        <dbReference type="EMBL" id="MBI3128496.1"/>
    </source>
</evidence>
<protein>
    <submittedName>
        <fullName evidence="8">NADH:flavin oxidoreductase</fullName>
    </submittedName>
</protein>